<dbReference type="AlphaFoldDB" id="A0A1G8HYH0"/>
<sequence>MKQARIAYLRRAFGFSETRARLLAELIYGGAHGD</sequence>
<name>A0A1G8HYH0_9RHOB</name>
<evidence type="ECO:0000313" key="1">
    <source>
        <dbReference type="EMBL" id="SDI11688.1"/>
    </source>
</evidence>
<gene>
    <name evidence="1" type="ORF">SAMN05421850_101696</name>
</gene>
<dbReference type="Proteomes" id="UP000199340">
    <property type="component" value="Unassembled WGS sequence"/>
</dbReference>
<proteinExistence type="predicted"/>
<evidence type="ECO:0000313" key="2">
    <source>
        <dbReference type="Proteomes" id="UP000199340"/>
    </source>
</evidence>
<dbReference type="EMBL" id="FNEB01000001">
    <property type="protein sequence ID" value="SDI11688.1"/>
    <property type="molecule type" value="Genomic_DNA"/>
</dbReference>
<organism evidence="1 2">
    <name type="scientific">Lutimaribacter saemankumensis</name>
    <dbReference type="NCBI Taxonomy" id="490829"/>
    <lineage>
        <taxon>Bacteria</taxon>
        <taxon>Pseudomonadati</taxon>
        <taxon>Pseudomonadota</taxon>
        <taxon>Alphaproteobacteria</taxon>
        <taxon>Rhodobacterales</taxon>
        <taxon>Roseobacteraceae</taxon>
        <taxon>Lutimaribacter</taxon>
    </lineage>
</organism>
<reference evidence="1 2" key="1">
    <citation type="submission" date="2016-10" db="EMBL/GenBank/DDBJ databases">
        <authorList>
            <person name="de Groot N.N."/>
        </authorList>
    </citation>
    <scope>NUCLEOTIDE SEQUENCE [LARGE SCALE GENOMIC DNA]</scope>
    <source>
        <strain evidence="1 2">DSM 28010</strain>
    </source>
</reference>
<accession>A0A1G8HYH0</accession>
<protein>
    <submittedName>
        <fullName evidence="1">Uncharacterized protein</fullName>
    </submittedName>
</protein>
<dbReference type="STRING" id="490829.SAMN05421850_101696"/>
<keyword evidence="2" id="KW-1185">Reference proteome</keyword>